<accession>A0A917HJR6</accession>
<dbReference type="GO" id="GO:0005737">
    <property type="term" value="C:cytoplasm"/>
    <property type="evidence" value="ECO:0007669"/>
    <property type="project" value="UniProtKB-SubCell"/>
</dbReference>
<dbReference type="RefSeq" id="WP_158910835.1">
    <property type="nucleotide sequence ID" value="NZ_BMGT01000003.1"/>
</dbReference>
<dbReference type="Proteomes" id="UP000647241">
    <property type="component" value="Unassembled WGS sequence"/>
</dbReference>
<keyword evidence="3" id="KW-0133">Cell shape</keyword>
<protein>
    <recommendedName>
        <fullName evidence="3">RNA-binding protein KhpA</fullName>
    </recommendedName>
    <alternativeName>
        <fullName evidence="3">KH-domain protein A</fullName>
    </alternativeName>
</protein>
<dbReference type="PANTHER" id="PTHR34654">
    <property type="entry name" value="UPF0109 PROTEIN SCO5592"/>
    <property type="match status" value="1"/>
</dbReference>
<reference evidence="4" key="1">
    <citation type="journal article" date="2014" name="Int. J. Syst. Evol. Microbiol.">
        <title>Complete genome sequence of Corynebacterium casei LMG S-19264T (=DSM 44701T), isolated from a smear-ripened cheese.</title>
        <authorList>
            <consortium name="US DOE Joint Genome Institute (JGI-PGF)"/>
            <person name="Walter F."/>
            <person name="Albersmeier A."/>
            <person name="Kalinowski J."/>
            <person name="Ruckert C."/>
        </authorList>
    </citation>
    <scope>NUCLEOTIDE SEQUENCE</scope>
    <source>
        <strain evidence="4">CGMCC 1.12997</strain>
    </source>
</reference>
<proteinExistence type="inferred from homology"/>
<dbReference type="CDD" id="cd22533">
    <property type="entry name" value="KH-II_YlqC-like"/>
    <property type="match status" value="1"/>
</dbReference>
<comment type="caution">
    <text evidence="4">The sequence shown here is derived from an EMBL/GenBank/DDBJ whole genome shotgun (WGS) entry which is preliminary data.</text>
</comment>
<dbReference type="PANTHER" id="PTHR34654:SF1">
    <property type="entry name" value="RNA-BINDING PROTEIN KHPA"/>
    <property type="match status" value="1"/>
</dbReference>
<dbReference type="InterPro" id="IPR020627">
    <property type="entry name" value="KhpA"/>
</dbReference>
<keyword evidence="3" id="KW-0143">Chaperone</keyword>
<comment type="subcellular location">
    <subcellularLocation>
        <location evidence="3">Cytoplasm</location>
    </subcellularLocation>
</comment>
<dbReference type="HAMAP" id="MF_00088">
    <property type="entry name" value="KhpA"/>
    <property type="match status" value="1"/>
</dbReference>
<dbReference type="GO" id="GO:0009252">
    <property type="term" value="P:peptidoglycan biosynthetic process"/>
    <property type="evidence" value="ECO:0007669"/>
    <property type="project" value="UniProtKB-UniRule"/>
</dbReference>
<dbReference type="InterPro" id="IPR009019">
    <property type="entry name" value="KH_sf_prok-type"/>
</dbReference>
<dbReference type="GO" id="GO:0071555">
    <property type="term" value="P:cell wall organization"/>
    <property type="evidence" value="ECO:0007669"/>
    <property type="project" value="UniProtKB-KW"/>
</dbReference>
<comment type="similarity">
    <text evidence="3">Belongs to the KhpA RNA-binding protein family.</text>
</comment>
<keyword evidence="3" id="KW-0961">Cell wall biogenesis/degradation</keyword>
<dbReference type="PROSITE" id="PS50084">
    <property type="entry name" value="KH_TYPE_1"/>
    <property type="match status" value="1"/>
</dbReference>
<organism evidence="4 5">
    <name type="scientific">Edaphobacter dinghuensis</name>
    <dbReference type="NCBI Taxonomy" id="1560005"/>
    <lineage>
        <taxon>Bacteria</taxon>
        <taxon>Pseudomonadati</taxon>
        <taxon>Acidobacteriota</taxon>
        <taxon>Terriglobia</taxon>
        <taxon>Terriglobales</taxon>
        <taxon>Acidobacteriaceae</taxon>
        <taxon>Edaphobacter</taxon>
    </lineage>
</organism>
<evidence type="ECO:0000256" key="1">
    <source>
        <dbReference type="ARBA" id="ARBA00022490"/>
    </source>
</evidence>
<evidence type="ECO:0000313" key="4">
    <source>
        <dbReference type="EMBL" id="GGG80898.1"/>
    </source>
</evidence>
<dbReference type="EMBL" id="BMGT01000003">
    <property type="protein sequence ID" value="GGG80898.1"/>
    <property type="molecule type" value="Genomic_DNA"/>
</dbReference>
<name>A0A917HJR6_9BACT</name>
<comment type="function">
    <text evidence="3">A probable RNA chaperone. Forms a complex with KhpB which binds to cellular RNA and controls its expression. Plays a role in peptidoglycan (PG) homeostasis and cell length regulation.</text>
</comment>
<reference evidence="4" key="2">
    <citation type="submission" date="2020-09" db="EMBL/GenBank/DDBJ databases">
        <authorList>
            <person name="Sun Q."/>
            <person name="Zhou Y."/>
        </authorList>
    </citation>
    <scope>NUCLEOTIDE SEQUENCE</scope>
    <source>
        <strain evidence="4">CGMCC 1.12997</strain>
    </source>
</reference>
<keyword evidence="1 3" id="KW-0963">Cytoplasm</keyword>
<sequence>MDEAMQLASGDDSAKKMSDLVAELARALVDKPEEVSVETIQDGDGTLLRLHVAQSDVGKVIGKQGRTARSIRTVLSAASMKLKRRFSLDIVEENRAS</sequence>
<comment type="subunit">
    <text evidence="3">Forms a complex with KhpB.</text>
</comment>
<gene>
    <name evidence="3" type="primary">khpA</name>
    <name evidence="4" type="ORF">GCM10011585_25420</name>
</gene>
<dbReference type="InterPro" id="IPR015946">
    <property type="entry name" value="KH_dom-like_a/b"/>
</dbReference>
<dbReference type="GO" id="GO:0008360">
    <property type="term" value="P:regulation of cell shape"/>
    <property type="evidence" value="ECO:0007669"/>
    <property type="project" value="UniProtKB-KW"/>
</dbReference>
<dbReference type="SUPFAM" id="SSF54814">
    <property type="entry name" value="Prokaryotic type KH domain (KH-domain type II)"/>
    <property type="match status" value="1"/>
</dbReference>
<dbReference type="Pfam" id="PF13083">
    <property type="entry name" value="KH_KhpA-B"/>
    <property type="match status" value="1"/>
</dbReference>
<dbReference type="AlphaFoldDB" id="A0A917HJR6"/>
<keyword evidence="2 3" id="KW-0694">RNA-binding</keyword>
<dbReference type="GO" id="GO:0003723">
    <property type="term" value="F:RNA binding"/>
    <property type="evidence" value="ECO:0007669"/>
    <property type="project" value="UniProtKB-UniRule"/>
</dbReference>
<evidence type="ECO:0000256" key="2">
    <source>
        <dbReference type="ARBA" id="ARBA00022884"/>
    </source>
</evidence>
<evidence type="ECO:0000256" key="3">
    <source>
        <dbReference type="HAMAP-Rule" id="MF_00088"/>
    </source>
</evidence>
<keyword evidence="5" id="KW-1185">Reference proteome</keyword>
<evidence type="ECO:0000313" key="5">
    <source>
        <dbReference type="Proteomes" id="UP000647241"/>
    </source>
</evidence>
<dbReference type="Gene3D" id="3.30.300.20">
    <property type="match status" value="1"/>
</dbReference>